<evidence type="ECO:0000313" key="1">
    <source>
        <dbReference type="EMBL" id="GIE24533.1"/>
    </source>
</evidence>
<name>A0ABQ4A1P7_9ACTN</name>
<reference evidence="1 2" key="1">
    <citation type="submission" date="2021-01" db="EMBL/GenBank/DDBJ databases">
        <title>Whole genome shotgun sequence of Actinoplanes humidus NBRC 14915.</title>
        <authorList>
            <person name="Komaki H."/>
            <person name="Tamura T."/>
        </authorList>
    </citation>
    <scope>NUCLEOTIDE SEQUENCE [LARGE SCALE GENOMIC DNA]</scope>
    <source>
        <strain evidence="1 2">NBRC 14915</strain>
    </source>
</reference>
<dbReference type="EMBL" id="BOMN01000111">
    <property type="protein sequence ID" value="GIE24533.1"/>
    <property type="molecule type" value="Genomic_DNA"/>
</dbReference>
<organism evidence="1 2">
    <name type="scientific">Winogradskya humida</name>
    <dbReference type="NCBI Taxonomy" id="113566"/>
    <lineage>
        <taxon>Bacteria</taxon>
        <taxon>Bacillati</taxon>
        <taxon>Actinomycetota</taxon>
        <taxon>Actinomycetes</taxon>
        <taxon>Micromonosporales</taxon>
        <taxon>Micromonosporaceae</taxon>
        <taxon>Winogradskya</taxon>
    </lineage>
</organism>
<proteinExistence type="predicted"/>
<evidence type="ECO:0000313" key="2">
    <source>
        <dbReference type="Proteomes" id="UP000603200"/>
    </source>
</evidence>
<accession>A0ABQ4A1P7</accession>
<evidence type="ECO:0008006" key="3">
    <source>
        <dbReference type="Google" id="ProtNLM"/>
    </source>
</evidence>
<dbReference type="Proteomes" id="UP000603200">
    <property type="component" value="Unassembled WGS sequence"/>
</dbReference>
<dbReference type="RefSeq" id="WP_203841543.1">
    <property type="nucleotide sequence ID" value="NZ_BAAATV010000019.1"/>
</dbReference>
<protein>
    <recommendedName>
        <fullName evidence="3">dTDP-4-dehydrorhamnose 3,5-epimerase</fullName>
    </recommendedName>
</protein>
<sequence>MTTTTTTAMKSNPDDENEVHDLDVFQDAGACIITPVVALPPAAADALVGAMAKVVRDGHAAQQALTPDDDGVIRAQYFEEGLVYMLAKPLDGYSASRYCMDLFNVGDRGACSRMHYHTGARMVRLMTGSDTSIRVSALSPFHYTYVDGVTPFKLQVERDSMPDSTRDRYSFWVPESSIVDMQIPRGTSHQFNSFGENAVIDTIHPEETIEAFREKMSGLRMMAQTVFLSDEFPSVEDCGGGSSR</sequence>
<comment type="caution">
    <text evidence="1">The sequence shown here is derived from an EMBL/GenBank/DDBJ whole genome shotgun (WGS) entry which is preliminary data.</text>
</comment>
<keyword evidence="2" id="KW-1185">Reference proteome</keyword>
<gene>
    <name evidence="1" type="ORF">Ahu01nite_076350</name>
</gene>